<dbReference type="SUPFAM" id="SSF140860">
    <property type="entry name" value="Pseudo ankyrin repeat-like"/>
    <property type="match status" value="1"/>
</dbReference>
<evidence type="ECO:0000313" key="2">
    <source>
        <dbReference type="Proteomes" id="UP001153069"/>
    </source>
</evidence>
<accession>A0A9N8HJQ1</accession>
<dbReference type="EMBL" id="CAICTM010000701">
    <property type="protein sequence ID" value="CAB9515262.1"/>
    <property type="molecule type" value="Genomic_DNA"/>
</dbReference>
<keyword evidence="2" id="KW-1185">Reference proteome</keyword>
<dbReference type="AlphaFoldDB" id="A0A9N8HJQ1"/>
<proteinExistence type="predicted"/>
<name>A0A9N8HJQ1_9STRA</name>
<protein>
    <submittedName>
        <fullName evidence="1">Ankyrin repeat protein</fullName>
    </submittedName>
</protein>
<gene>
    <name evidence="1" type="ORF">SEMRO_702_G190040.1</name>
</gene>
<organism evidence="1 2">
    <name type="scientific">Seminavis robusta</name>
    <dbReference type="NCBI Taxonomy" id="568900"/>
    <lineage>
        <taxon>Eukaryota</taxon>
        <taxon>Sar</taxon>
        <taxon>Stramenopiles</taxon>
        <taxon>Ochrophyta</taxon>
        <taxon>Bacillariophyta</taxon>
        <taxon>Bacillariophyceae</taxon>
        <taxon>Bacillariophycidae</taxon>
        <taxon>Naviculales</taxon>
        <taxon>Naviculaceae</taxon>
        <taxon>Seminavis</taxon>
    </lineage>
</organism>
<sequence>MPLGKELVPLLQKGGHLDILKYAHENGCPWDKSTCSSAARGGHLEILKFARDNGCPWDGQTLAHAKWEGHSVILEWAKENGCPDRWDTDSEYIEDSEDSKDDD</sequence>
<comment type="caution">
    <text evidence="1">The sequence shown here is derived from an EMBL/GenBank/DDBJ whole genome shotgun (WGS) entry which is preliminary data.</text>
</comment>
<reference evidence="1" key="1">
    <citation type="submission" date="2020-06" db="EMBL/GenBank/DDBJ databases">
        <authorList>
            <consortium name="Plant Systems Biology data submission"/>
        </authorList>
    </citation>
    <scope>NUCLEOTIDE SEQUENCE</scope>
    <source>
        <strain evidence="1">D6</strain>
    </source>
</reference>
<dbReference type="OrthoDB" id="58323at2759"/>
<dbReference type="Proteomes" id="UP001153069">
    <property type="component" value="Unassembled WGS sequence"/>
</dbReference>
<evidence type="ECO:0000313" key="1">
    <source>
        <dbReference type="EMBL" id="CAB9515262.1"/>
    </source>
</evidence>